<dbReference type="GO" id="GO:0051536">
    <property type="term" value="F:iron-sulfur cluster binding"/>
    <property type="evidence" value="ECO:0007669"/>
    <property type="project" value="InterPro"/>
</dbReference>
<dbReference type="EMBL" id="UGAW01000002">
    <property type="protein sequence ID" value="STI47603.1"/>
    <property type="molecule type" value="Genomic_DNA"/>
</dbReference>
<proteinExistence type="predicted"/>
<dbReference type="InterPro" id="IPR036010">
    <property type="entry name" value="2Fe-2S_ferredoxin-like_sf"/>
</dbReference>
<accession>A0A376SC25</accession>
<name>A0A376SC25_ECOLX</name>
<reference evidence="1 2" key="1">
    <citation type="submission" date="2018-06" db="EMBL/GenBank/DDBJ databases">
        <authorList>
            <consortium name="Pathogen Informatics"/>
            <person name="Doyle S."/>
        </authorList>
    </citation>
    <scope>NUCLEOTIDE SEQUENCE [LARGE SCALE GENOMIC DNA]</scope>
    <source>
        <strain evidence="1 2">NCTC11112</strain>
    </source>
</reference>
<gene>
    <name evidence="1" type="ORF">NCTC11112_06821</name>
</gene>
<evidence type="ECO:0000313" key="2">
    <source>
        <dbReference type="Proteomes" id="UP000254817"/>
    </source>
</evidence>
<dbReference type="SUPFAM" id="SSF54292">
    <property type="entry name" value="2Fe-2S ferredoxin-like"/>
    <property type="match status" value="1"/>
</dbReference>
<evidence type="ECO:0000313" key="1">
    <source>
        <dbReference type="EMBL" id="STI47603.1"/>
    </source>
</evidence>
<sequence length="55" mass="5980">MWRLSTSAAKVTAVPVARALLQGQVDWIAEPLAFIQPGEILPCCCRAKGDIEIEL</sequence>
<dbReference type="AlphaFoldDB" id="A0A376SC25"/>
<dbReference type="Proteomes" id="UP000254817">
    <property type="component" value="Unassembled WGS sequence"/>
</dbReference>
<organism evidence="1 2">
    <name type="scientific">Escherichia coli</name>
    <dbReference type="NCBI Taxonomy" id="562"/>
    <lineage>
        <taxon>Bacteria</taxon>
        <taxon>Pseudomonadati</taxon>
        <taxon>Pseudomonadota</taxon>
        <taxon>Gammaproteobacteria</taxon>
        <taxon>Enterobacterales</taxon>
        <taxon>Enterobacteriaceae</taxon>
        <taxon>Escherichia</taxon>
    </lineage>
</organism>
<protein>
    <submittedName>
        <fullName evidence="1">Putative ferredoxin</fullName>
    </submittedName>
</protein>